<dbReference type="Pfam" id="PF00149">
    <property type="entry name" value="Metallophos"/>
    <property type="match status" value="1"/>
</dbReference>
<dbReference type="Gene3D" id="3.60.21.10">
    <property type="match status" value="1"/>
</dbReference>
<evidence type="ECO:0000259" key="4">
    <source>
        <dbReference type="Pfam" id="PF00149"/>
    </source>
</evidence>
<dbReference type="EMBL" id="HBFB01035721">
    <property type="protein sequence ID" value="CAD8695891.1"/>
    <property type="molecule type" value="Transcribed_RNA"/>
</dbReference>
<protein>
    <recommendedName>
        <fullName evidence="4">Calcineurin-like phosphoesterase domain-containing protein</fullName>
    </recommendedName>
</protein>
<name>A0A7S0S667_9CHLO</name>
<feature type="chain" id="PRO_5030504423" description="Calcineurin-like phosphoesterase domain-containing protein" evidence="3">
    <location>
        <begin position="26"/>
        <end position="444"/>
    </location>
</feature>
<evidence type="ECO:0000256" key="2">
    <source>
        <dbReference type="ARBA" id="ARBA00022801"/>
    </source>
</evidence>
<keyword evidence="2" id="KW-0378">Hydrolase</keyword>
<dbReference type="InterPro" id="IPR004843">
    <property type="entry name" value="Calcineurin-like_PHP"/>
</dbReference>
<dbReference type="AlphaFoldDB" id="A0A7S0S667"/>
<evidence type="ECO:0000256" key="1">
    <source>
        <dbReference type="ARBA" id="ARBA00022729"/>
    </source>
</evidence>
<proteinExistence type="predicted"/>
<reference evidence="5" key="1">
    <citation type="submission" date="2021-01" db="EMBL/GenBank/DDBJ databases">
        <authorList>
            <person name="Corre E."/>
            <person name="Pelletier E."/>
            <person name="Niang G."/>
            <person name="Scheremetjew M."/>
            <person name="Finn R."/>
            <person name="Kale V."/>
            <person name="Holt S."/>
            <person name="Cochrane G."/>
            <person name="Meng A."/>
            <person name="Brown T."/>
            <person name="Cohen L."/>
        </authorList>
    </citation>
    <scope>NUCLEOTIDE SEQUENCE</scope>
    <source>
        <strain evidence="5">SAG 11-49</strain>
    </source>
</reference>
<dbReference type="InterPro" id="IPR051558">
    <property type="entry name" value="Metallophosphoesterase_PAP"/>
</dbReference>
<gene>
    <name evidence="5" type="ORF">CLEI1391_LOCUS20077</name>
</gene>
<dbReference type="PANTHER" id="PTHR10161">
    <property type="entry name" value="TARTRATE-RESISTANT ACID PHOSPHATASE TYPE 5"/>
    <property type="match status" value="1"/>
</dbReference>
<accession>A0A7S0S667</accession>
<keyword evidence="1 3" id="KW-0732">Signal</keyword>
<feature type="domain" description="Calcineurin-like phosphoesterase" evidence="4">
    <location>
        <begin position="28"/>
        <end position="230"/>
    </location>
</feature>
<evidence type="ECO:0000313" key="5">
    <source>
        <dbReference type="EMBL" id="CAD8695891.1"/>
    </source>
</evidence>
<sequence length="444" mass="49256">MQRHAPSLLTALLLLYVVRPAAVLANTRLAVIGDFGTDTEREADVARLVHNWQDQYQDLHIVAVGDANYPSGSRSTIDANVGKYYHQFMHPYSGQYGEGAPDRRNRFWPCPGNHDYGGDPRESRPPGDLTPYLEYMPVGGRRFYDARVGPVHLFSLDSDRYQNKLNGTTSSSQQAAWLRRGLAASTAPWRIVFFHHPPYSSGSHGSTLYMRWPFEVWGASAVLSGHDHSYERVTHAGGFPYFVNGMGGARTYGFQLRPVGASAIRHTGGGGAQLVDASDRHITFTFMTAKSHAVIDCYGAVLLQPLNASTALYANCSDLQALMDMIDRATATNDTATLQLLEQAQRAQYATRMASVAAQANDTQLARTGHVRHDHMPMFNTSDGTQCLPLHTLCRHSTLNTTCCQPYVCLPVTRRCGYLHNTTRHAHGNRASLNRNKDLDRFGW</sequence>
<dbReference type="PANTHER" id="PTHR10161:SF14">
    <property type="entry name" value="TARTRATE-RESISTANT ACID PHOSPHATASE TYPE 5"/>
    <property type="match status" value="1"/>
</dbReference>
<dbReference type="GO" id="GO:0016787">
    <property type="term" value="F:hydrolase activity"/>
    <property type="evidence" value="ECO:0007669"/>
    <property type="project" value="UniProtKB-KW"/>
</dbReference>
<evidence type="ECO:0000256" key="3">
    <source>
        <dbReference type="SAM" id="SignalP"/>
    </source>
</evidence>
<organism evidence="5">
    <name type="scientific">Chlamydomonas leiostraca</name>
    <dbReference type="NCBI Taxonomy" id="1034604"/>
    <lineage>
        <taxon>Eukaryota</taxon>
        <taxon>Viridiplantae</taxon>
        <taxon>Chlorophyta</taxon>
        <taxon>core chlorophytes</taxon>
        <taxon>Chlorophyceae</taxon>
        <taxon>CS clade</taxon>
        <taxon>Chlamydomonadales</taxon>
        <taxon>Chlamydomonadaceae</taxon>
        <taxon>Chlamydomonas</taxon>
    </lineage>
</organism>
<dbReference type="SUPFAM" id="SSF56300">
    <property type="entry name" value="Metallo-dependent phosphatases"/>
    <property type="match status" value="1"/>
</dbReference>
<dbReference type="InterPro" id="IPR029052">
    <property type="entry name" value="Metallo-depent_PP-like"/>
</dbReference>
<feature type="signal peptide" evidence="3">
    <location>
        <begin position="1"/>
        <end position="25"/>
    </location>
</feature>